<name>A0A426Y0C0_ENSVE</name>
<protein>
    <submittedName>
        <fullName evidence="2">Uncharacterized protein</fullName>
    </submittedName>
</protein>
<evidence type="ECO:0000313" key="3">
    <source>
        <dbReference type="Proteomes" id="UP000287651"/>
    </source>
</evidence>
<feature type="region of interest" description="Disordered" evidence="1">
    <location>
        <begin position="66"/>
        <end position="87"/>
    </location>
</feature>
<feature type="compositionally biased region" description="Basic and acidic residues" evidence="1">
    <location>
        <begin position="66"/>
        <end position="78"/>
    </location>
</feature>
<dbReference type="EMBL" id="AMZH03016005">
    <property type="protein sequence ID" value="RRT45186.1"/>
    <property type="molecule type" value="Genomic_DNA"/>
</dbReference>
<dbReference type="Proteomes" id="UP000287651">
    <property type="component" value="Unassembled WGS sequence"/>
</dbReference>
<evidence type="ECO:0000313" key="2">
    <source>
        <dbReference type="EMBL" id="RRT45186.1"/>
    </source>
</evidence>
<sequence length="87" mass="9711">MGSEPASPGCAWDDNGVLFKRAALTPPSVTHFALSRSRLPPAFFFARSHLFLRCLSSFDQHECQREVQRNGGKEREGEGVAPPRIRQ</sequence>
<organism evidence="2 3">
    <name type="scientific">Ensete ventricosum</name>
    <name type="common">Abyssinian banana</name>
    <name type="synonym">Musa ensete</name>
    <dbReference type="NCBI Taxonomy" id="4639"/>
    <lineage>
        <taxon>Eukaryota</taxon>
        <taxon>Viridiplantae</taxon>
        <taxon>Streptophyta</taxon>
        <taxon>Embryophyta</taxon>
        <taxon>Tracheophyta</taxon>
        <taxon>Spermatophyta</taxon>
        <taxon>Magnoliopsida</taxon>
        <taxon>Liliopsida</taxon>
        <taxon>Zingiberales</taxon>
        <taxon>Musaceae</taxon>
        <taxon>Ensete</taxon>
    </lineage>
</organism>
<evidence type="ECO:0000256" key="1">
    <source>
        <dbReference type="SAM" id="MobiDB-lite"/>
    </source>
</evidence>
<dbReference type="AlphaFoldDB" id="A0A426Y0C0"/>
<reference evidence="2 3" key="1">
    <citation type="journal article" date="2014" name="Agronomy (Basel)">
        <title>A Draft Genome Sequence for Ensete ventricosum, the Drought-Tolerant Tree Against Hunger.</title>
        <authorList>
            <person name="Harrison J."/>
            <person name="Moore K.A."/>
            <person name="Paszkiewicz K."/>
            <person name="Jones T."/>
            <person name="Grant M."/>
            <person name="Ambacheew D."/>
            <person name="Muzemil S."/>
            <person name="Studholme D.J."/>
        </authorList>
    </citation>
    <scope>NUCLEOTIDE SEQUENCE [LARGE SCALE GENOMIC DNA]</scope>
</reference>
<comment type="caution">
    <text evidence="2">The sequence shown here is derived from an EMBL/GenBank/DDBJ whole genome shotgun (WGS) entry which is preliminary data.</text>
</comment>
<gene>
    <name evidence="2" type="ORF">B296_00042680</name>
</gene>
<accession>A0A426Y0C0</accession>
<proteinExistence type="predicted"/>